<name>A0ABQ2HJJ5_9BACT</name>
<dbReference type="EMBL" id="BMLI01000001">
    <property type="protein sequence ID" value="GGM83711.1"/>
    <property type="molecule type" value="Genomic_DNA"/>
</dbReference>
<keyword evidence="2" id="KW-1185">Reference proteome</keyword>
<protein>
    <submittedName>
        <fullName evidence="1">Uncharacterized protein</fullName>
    </submittedName>
</protein>
<accession>A0ABQ2HJJ5</accession>
<proteinExistence type="predicted"/>
<reference evidence="2" key="1">
    <citation type="journal article" date="2019" name="Int. J. Syst. Evol. Microbiol.">
        <title>The Global Catalogue of Microorganisms (GCM) 10K type strain sequencing project: providing services to taxonomists for standard genome sequencing and annotation.</title>
        <authorList>
            <consortium name="The Broad Institute Genomics Platform"/>
            <consortium name="The Broad Institute Genome Sequencing Center for Infectious Disease"/>
            <person name="Wu L."/>
            <person name="Ma J."/>
        </authorList>
    </citation>
    <scope>NUCLEOTIDE SEQUENCE [LARGE SCALE GENOMIC DNA]</scope>
    <source>
        <strain evidence="2">CGMCC 1.6375</strain>
    </source>
</reference>
<evidence type="ECO:0000313" key="2">
    <source>
        <dbReference type="Proteomes" id="UP000632339"/>
    </source>
</evidence>
<evidence type="ECO:0000313" key="1">
    <source>
        <dbReference type="EMBL" id="GGM83711.1"/>
    </source>
</evidence>
<gene>
    <name evidence="1" type="ORF">GCM10010967_14400</name>
</gene>
<organism evidence="1 2">
    <name type="scientific">Dyadobacter beijingensis</name>
    <dbReference type="NCBI Taxonomy" id="365489"/>
    <lineage>
        <taxon>Bacteria</taxon>
        <taxon>Pseudomonadati</taxon>
        <taxon>Bacteroidota</taxon>
        <taxon>Cytophagia</taxon>
        <taxon>Cytophagales</taxon>
        <taxon>Spirosomataceae</taxon>
        <taxon>Dyadobacter</taxon>
    </lineage>
</organism>
<dbReference type="Proteomes" id="UP000632339">
    <property type="component" value="Unassembled WGS sequence"/>
</dbReference>
<comment type="caution">
    <text evidence="1">The sequence shown here is derived from an EMBL/GenBank/DDBJ whole genome shotgun (WGS) entry which is preliminary data.</text>
</comment>
<sequence>MNSQQRRLFRIYTGFPFNHAQCAHLDGRKTSNILLLIIANIQFHTRRMKRDDTLRKSILEDIFDDFLVFSRRMFTYYSRILDKYDKPITAFAIFTDANRSFRPCEYYREFIGACPLEEIANIVGEPIELIHKVRLGRLKGLM</sequence>